<accession>A0A2J5HTT5</accession>
<evidence type="ECO:0000313" key="3">
    <source>
        <dbReference type="Proteomes" id="UP000235023"/>
    </source>
</evidence>
<name>A0A2J5HTT5_9EURO</name>
<gene>
    <name evidence="2" type="ORF">BDW42DRAFT_112143</name>
</gene>
<feature type="compositionally biased region" description="Low complexity" evidence="1">
    <location>
        <begin position="123"/>
        <end position="210"/>
    </location>
</feature>
<dbReference type="AlphaFoldDB" id="A0A2J5HTT5"/>
<organism evidence="2 3">
    <name type="scientific">Aspergillus taichungensis</name>
    <dbReference type="NCBI Taxonomy" id="482145"/>
    <lineage>
        <taxon>Eukaryota</taxon>
        <taxon>Fungi</taxon>
        <taxon>Dikarya</taxon>
        <taxon>Ascomycota</taxon>
        <taxon>Pezizomycotina</taxon>
        <taxon>Eurotiomycetes</taxon>
        <taxon>Eurotiomycetidae</taxon>
        <taxon>Eurotiales</taxon>
        <taxon>Aspergillaceae</taxon>
        <taxon>Aspergillus</taxon>
        <taxon>Aspergillus subgen. Circumdati</taxon>
    </lineage>
</organism>
<dbReference type="OrthoDB" id="3944128at2759"/>
<evidence type="ECO:0000256" key="1">
    <source>
        <dbReference type="SAM" id="MobiDB-lite"/>
    </source>
</evidence>
<feature type="region of interest" description="Disordered" evidence="1">
    <location>
        <begin position="106"/>
        <end position="210"/>
    </location>
</feature>
<sequence length="233" mass="23274">MVVDTLAGYNTAGRAGPSGTSVVFALDLTEVSTIQGSATQQLTLNDLGTDCPKSENPSFIATAPPDGRCRPVLAAPPAVKSWVSPCNGCGNFGLFDPPYAVPTLEGGLVPAPATTSTSDPETETVPTAAPTTSSSLAEETTTSSPVEETTSSPSSAPSSTEEVTSSNQPAPSTTASAAPTTSSTTSPTTASGPSSASGSSSSPSVPAFTGSAAREMPGLAWMFMSFFASAYFI</sequence>
<keyword evidence="3" id="KW-1185">Reference proteome</keyword>
<protein>
    <submittedName>
        <fullName evidence="2">Uncharacterized protein</fullName>
    </submittedName>
</protein>
<dbReference type="Proteomes" id="UP000235023">
    <property type="component" value="Unassembled WGS sequence"/>
</dbReference>
<evidence type="ECO:0000313" key="2">
    <source>
        <dbReference type="EMBL" id="PLN80581.1"/>
    </source>
</evidence>
<dbReference type="EMBL" id="KZ559546">
    <property type="protein sequence ID" value="PLN80581.1"/>
    <property type="molecule type" value="Genomic_DNA"/>
</dbReference>
<reference evidence="3" key="1">
    <citation type="submission" date="2017-12" db="EMBL/GenBank/DDBJ databases">
        <authorList>
            <consortium name="DOE Joint Genome Institute"/>
            <person name="Mondo S.J."/>
            <person name="Kjaerbolling I."/>
            <person name="Vesth T.C."/>
            <person name="Frisvad J.C."/>
            <person name="Nybo J.L."/>
            <person name="Theobald S."/>
            <person name="Kuo A."/>
            <person name="Bowyer P."/>
            <person name="Matsuda Y."/>
            <person name="Lyhne E.K."/>
            <person name="Kogle M.E."/>
            <person name="Clum A."/>
            <person name="Lipzen A."/>
            <person name="Salamov A."/>
            <person name="Ngan C.Y."/>
            <person name="Daum C."/>
            <person name="Chiniquy J."/>
            <person name="Barry K."/>
            <person name="LaButti K."/>
            <person name="Haridas S."/>
            <person name="Simmons B.A."/>
            <person name="Magnuson J.K."/>
            <person name="Mortensen U.H."/>
            <person name="Larsen T.O."/>
            <person name="Grigoriev I.V."/>
            <person name="Baker S.E."/>
            <person name="Andersen M.R."/>
            <person name="Nordberg H.P."/>
            <person name="Cantor M.N."/>
            <person name="Hua S.X."/>
        </authorList>
    </citation>
    <scope>NUCLEOTIDE SEQUENCE [LARGE SCALE GENOMIC DNA]</scope>
    <source>
        <strain evidence="3">IBT 19404</strain>
    </source>
</reference>
<proteinExistence type="predicted"/>